<feature type="region of interest" description="Disordered" evidence="1">
    <location>
        <begin position="30"/>
        <end position="75"/>
    </location>
</feature>
<sequence length="123" mass="14059">MSRVIPEDRPLSDEDRAWLNERSMGWKVELIDRAYPPGSDKAEDDTSTKPSESQGDDDDEEVEVDEDISNYVEDLPNKDAVKERLILEEVEFEDDAKREELNGLLAIHLQEQRNAGKDVELGD</sequence>
<evidence type="ECO:0000256" key="1">
    <source>
        <dbReference type="SAM" id="MobiDB-lite"/>
    </source>
</evidence>
<evidence type="ECO:0000313" key="2">
    <source>
        <dbReference type="EMBL" id="AVP43114.1"/>
    </source>
</evidence>
<feature type="compositionally biased region" description="Acidic residues" evidence="1">
    <location>
        <begin position="54"/>
        <end position="68"/>
    </location>
</feature>
<dbReference type="EMBL" id="MH025888">
    <property type="protein sequence ID" value="AVP43114.1"/>
    <property type="molecule type" value="Genomic_DNA"/>
</dbReference>
<gene>
    <name evidence="2" type="primary">15</name>
    <name evidence="2" type="ORF">PBI_BIGMAMA_15</name>
</gene>
<organism evidence="2 3">
    <name type="scientific">Mycobacterium phage BigMama</name>
    <dbReference type="NCBI Taxonomy" id="2126786"/>
    <lineage>
        <taxon>Viruses</taxon>
        <taxon>Duplodnaviria</taxon>
        <taxon>Heunggongvirae</taxon>
        <taxon>Uroviricota</taxon>
        <taxon>Caudoviricetes</taxon>
        <taxon>Dclasvirinae</taxon>
        <taxon>Plotvirus</taxon>
        <taxon>Plotvirus plot</taxon>
    </lineage>
</organism>
<evidence type="ECO:0000313" key="3">
    <source>
        <dbReference type="Proteomes" id="UP000241872"/>
    </source>
</evidence>
<accession>A0A2P1N5D7</accession>
<reference evidence="3" key="1">
    <citation type="submission" date="2018-03" db="EMBL/GenBank/DDBJ databases">
        <authorList>
            <person name="Robinson P."/>
            <person name="Figel D."/>
            <person name="Zack K.M."/>
            <person name="Garlena R.A."/>
            <person name="Russell D.A."/>
            <person name="Pope W.H."/>
            <person name="Jacobs-Sera D."/>
            <person name="Hatfull G.F."/>
        </authorList>
    </citation>
    <scope>NUCLEOTIDE SEQUENCE [LARGE SCALE GENOMIC DNA]</scope>
</reference>
<name>A0A2P1N5D7_9CAUD</name>
<protein>
    <submittedName>
        <fullName evidence="2">Uncharacterized protein</fullName>
    </submittedName>
</protein>
<proteinExistence type="predicted"/>
<dbReference type="Proteomes" id="UP000241872">
    <property type="component" value="Segment"/>
</dbReference>